<organism evidence="12 13">
    <name type="scientific">Sanghuangporus baumii</name>
    <name type="common">Phellinus baumii</name>
    <dbReference type="NCBI Taxonomy" id="108892"/>
    <lineage>
        <taxon>Eukaryota</taxon>
        <taxon>Fungi</taxon>
        <taxon>Dikarya</taxon>
        <taxon>Basidiomycota</taxon>
        <taxon>Agaricomycotina</taxon>
        <taxon>Agaricomycetes</taxon>
        <taxon>Hymenochaetales</taxon>
        <taxon>Hymenochaetaceae</taxon>
        <taxon>Sanghuangporus</taxon>
    </lineage>
</organism>
<feature type="compositionally biased region" description="Low complexity" evidence="8">
    <location>
        <begin position="1255"/>
        <end position="1306"/>
    </location>
</feature>
<dbReference type="Gene3D" id="2.60.120.260">
    <property type="entry name" value="Galactose-binding domain-like"/>
    <property type="match status" value="1"/>
</dbReference>
<dbReference type="InterPro" id="IPR037396">
    <property type="entry name" value="FMN_HAD"/>
</dbReference>
<feature type="domain" description="FMN hydroxy acid dehydrogenase" evidence="10">
    <location>
        <begin position="371"/>
        <end position="784"/>
    </location>
</feature>
<evidence type="ECO:0000259" key="11">
    <source>
        <dbReference type="PROSITE" id="PS51469"/>
    </source>
</evidence>
<dbReference type="GO" id="GO:0034975">
    <property type="term" value="P:protein folding in endoplasmic reticulum"/>
    <property type="evidence" value="ECO:0007669"/>
    <property type="project" value="TreeGrafter"/>
</dbReference>
<comment type="caution">
    <text evidence="12">The sequence shown here is derived from an EMBL/GenBank/DDBJ whole genome shotgun (WGS) entry which is preliminary data.</text>
</comment>
<evidence type="ECO:0000256" key="8">
    <source>
        <dbReference type="SAM" id="MobiDB-lite"/>
    </source>
</evidence>
<dbReference type="InterPro" id="IPR018499">
    <property type="entry name" value="Tetraspanin/Peripherin"/>
</dbReference>
<dbReference type="Pfam" id="PF01070">
    <property type="entry name" value="FMN_dh"/>
    <property type="match status" value="1"/>
</dbReference>
<keyword evidence="6 9" id="KW-0472">Membrane</keyword>
<dbReference type="OrthoDB" id="25826at2759"/>
<feature type="transmembrane region" description="Helical" evidence="9">
    <location>
        <begin position="76"/>
        <end position="99"/>
    </location>
</feature>
<feature type="compositionally biased region" description="Polar residues" evidence="8">
    <location>
        <begin position="1610"/>
        <end position="1622"/>
    </location>
</feature>
<dbReference type="GO" id="GO:0016491">
    <property type="term" value="F:oxidoreductase activity"/>
    <property type="evidence" value="ECO:0007669"/>
    <property type="project" value="InterPro"/>
</dbReference>
<accession>A0A9Q5N0G8</accession>
<dbReference type="InterPro" id="IPR045120">
    <property type="entry name" value="Suco/Slp1-like"/>
</dbReference>
<dbReference type="Pfam" id="PF07738">
    <property type="entry name" value="Sad1_UNC"/>
    <property type="match status" value="1"/>
</dbReference>
<dbReference type="PANTHER" id="PTHR12953:SF0">
    <property type="entry name" value="SUN DOMAIN-CONTAINING OSSIFICATION FACTOR"/>
    <property type="match status" value="1"/>
</dbReference>
<dbReference type="EMBL" id="LNZH02000208">
    <property type="protein sequence ID" value="OCB85710.1"/>
    <property type="molecule type" value="Genomic_DNA"/>
</dbReference>
<evidence type="ECO:0000256" key="7">
    <source>
        <dbReference type="SAM" id="Coils"/>
    </source>
</evidence>
<dbReference type="InterPro" id="IPR008259">
    <property type="entry name" value="FMN_hydac_DH_AS"/>
</dbReference>
<dbReference type="Gene3D" id="3.20.20.70">
    <property type="entry name" value="Aldolase class I"/>
    <property type="match status" value="1"/>
</dbReference>
<dbReference type="PROSITE" id="PS51469">
    <property type="entry name" value="SUN"/>
    <property type="match status" value="1"/>
</dbReference>
<dbReference type="GO" id="GO:0012505">
    <property type="term" value="C:endomembrane system"/>
    <property type="evidence" value="ECO:0007669"/>
    <property type="project" value="UniProtKB-SubCell"/>
</dbReference>
<comment type="subcellular location">
    <subcellularLocation>
        <location evidence="3">Endomembrane system</location>
    </subcellularLocation>
    <subcellularLocation>
        <location evidence="2">Membrane</location>
        <topology evidence="2">Multi-pass membrane protein</topology>
    </subcellularLocation>
</comment>
<dbReference type="PROSITE" id="PS51349">
    <property type="entry name" value="FMN_HYDROXY_ACID_DH_2"/>
    <property type="match status" value="1"/>
</dbReference>
<keyword evidence="7" id="KW-0175">Coiled coil</keyword>
<keyword evidence="5 9" id="KW-1133">Transmembrane helix</keyword>
<evidence type="ECO:0000256" key="5">
    <source>
        <dbReference type="ARBA" id="ARBA00022989"/>
    </source>
</evidence>
<keyword evidence="13" id="KW-1185">Reference proteome</keyword>
<reference evidence="12" key="1">
    <citation type="submission" date="2016-06" db="EMBL/GenBank/DDBJ databases">
        <title>Draft Genome sequence of the fungus Inonotus baumii.</title>
        <authorList>
            <person name="Zhu H."/>
            <person name="Lin W."/>
        </authorList>
    </citation>
    <scope>NUCLEOTIDE SEQUENCE</scope>
    <source>
        <strain evidence="12">821</strain>
    </source>
</reference>
<comment type="cofactor">
    <cofactor evidence="1">
        <name>FMN</name>
        <dbReference type="ChEBI" id="CHEBI:58210"/>
    </cofactor>
</comment>
<evidence type="ECO:0000256" key="3">
    <source>
        <dbReference type="ARBA" id="ARBA00004308"/>
    </source>
</evidence>
<feature type="compositionally biased region" description="Polar residues" evidence="8">
    <location>
        <begin position="1656"/>
        <end position="1680"/>
    </location>
</feature>
<dbReference type="InterPro" id="IPR012919">
    <property type="entry name" value="SUN_dom"/>
</dbReference>
<evidence type="ECO:0000256" key="4">
    <source>
        <dbReference type="ARBA" id="ARBA00022692"/>
    </source>
</evidence>
<name>A0A9Q5N0G8_SANBA</name>
<feature type="compositionally biased region" description="Polar residues" evidence="8">
    <location>
        <begin position="1788"/>
        <end position="1800"/>
    </location>
</feature>
<proteinExistence type="predicted"/>
<dbReference type="GO" id="GO:0005737">
    <property type="term" value="C:cytoplasm"/>
    <property type="evidence" value="ECO:0007669"/>
    <property type="project" value="TreeGrafter"/>
</dbReference>
<sequence>MDDFRSIASEEFISGSFDVGLGLERVGRWTTHKWVLFLSVLSVLGYSIAALVFAILTWYQTWDHADVMIVADGDVLILATLCASLLLLAALVGLTGTLLNSRPLLAIYALLLWPAFISLLSVGYVSYKRASFSLDRKLNMAWSKWYTDAGRAIIQDSLRCCGFSDPTHEAVYGPGFAGGCYARTLRPGCKGPLLRFERANLGSLWRAAFSAVPLHIINIIICLLCANHVTRTFGTGLLPRAYRLKLKDVKTDAKSLLEHFVSGNEKDGNEFGDAMSMRAMRYPPLMARTESSAGVRRKDKVYEYTYRDDDDVAEDLRRELSLRRDRMTRGDKEQNGKNTKSDGRTFVQVAANKWSTYNIETYRDRRIPLLSTVSVRRIEELARAKMEKLNLMNAYMYVFGSAGTCSTERFNREAFDEWRIVPHDNIREEVFFSSLHRSNRCAIETIIFGKKYSSPLFIAPIGVQGILHPDAELASARAAGSLGVPYIMSTASTRSIEEVAEANGPGNPRWYQLYWPVTHEITVSLLKRAKAAGFTALVVTLDTMNLGWRPHDLDTAYLPFAHSTGCAVGLSDPVFMKRMGLEPWPFGKHVEFPYEPKKLEKRIEEGDEDVQLRKVLGGAWLAETNSGKYRTWEDIKLLREAWDGPIILKGIQSVEDAETAVDWVDGIVVSNHGGRQVDGAVASLAAMDKIGVSEKMKAAQATGKFTVLFDSGIRTGSDIIKALALGAQGILLGRPFMYGLCLAGEEGVAEQIKSVLSDFEITLGLSGYKNIQEIQGNRGAHHRHCYFVVIALIGAAFHVGAGRARQCTMYKLSLLPVGLIALLLSTPALAQQRTTPADPFYHIAKTAQRPPEPPVCCLRPLPSIEPGPAEEVLSFEEWKAKQEQELLQKQKDGTASTKTSSRSVPSEVQKKESEAEGGPPPLEPPAPPPPQFRVPLTDRFNYASLDCSARVHYAHRSARSASNLLSSKKDKYMLSPCNTPGEDKFVVVELCEDIRIDTVQLANFEFFSGMFKDFSVSVARTYTTDPEEWTSAGTYRAKNIRGVQSFHPPASLRDFYRYIRIDFHSYYGNEFYCPVSLLRVYGLTHLEHWKWEEWEVEYRSKNEGSIRSIAATSVVVAGDHESSIKATSELQETRTAEESESRSDSSHFERTTTSIHHLSRMRCRSPTKATSELQETRTAEESESRSDSSHSERTTTSVPLAETDESLQKEATSTSSSRPDSSSLTNEVSKSFEEFSKLSFFERPDTQSLPISSPSAESIDPLESSSSTDSSTQADSSLLSLPSESASQPESSVLSYDHSSSVSSGDASRKSDSSITSVVSSTPMPTIIPHESRAVPAVTSTGESIYRTIMTRLSVLEVNSTLYLRYVEEQTRFLRDALTRLEEDVGRLEGLSKATTQSFQKIINEMDRQRRRLEREHGELQTRVDFLTDEVVLEKRLGIAQLCLLLVVLVFMALTRGSRGEPFISEISGSRRHALREWGRRQFSNFSSGEWVSKPRTESPVRMSEDFVKSPIPIRKMEHVKFPIHQGREDGDQTPRGSASHLAVPSSSKGKTPAEIRAPHPRQFVSHRPRTPTSAGFAIYTPATRSAGLLGASNSNHGMGARPRMRRASSHSTPGPVQQSLSMREGGSGGSVPKPVSAKKWAKTAHLHEIRRKSPGHSSTEAQVQLATYSSSTTPNSNVQGRPDRENSKTGDRDDEDLKHPLFTEAQVQLATYSSSTTPNSNVQGRPDRENSKTGDRGDEDLKHPLSELPLNSDDSSQPHSAREPFSVSPLQNRSRQGGGTEYDRFQHGQTCQPNANSNPKIVEIDTESDNWSDTDAVGSDVDEQFA</sequence>
<feature type="compositionally biased region" description="Basic and acidic residues" evidence="8">
    <location>
        <begin position="1131"/>
        <end position="1150"/>
    </location>
</feature>
<evidence type="ECO:0000259" key="10">
    <source>
        <dbReference type="PROSITE" id="PS51349"/>
    </source>
</evidence>
<feature type="domain" description="SUN" evidence="11">
    <location>
        <begin position="905"/>
        <end position="1085"/>
    </location>
</feature>
<feature type="region of interest" description="Disordered" evidence="8">
    <location>
        <begin position="1526"/>
        <end position="1558"/>
    </location>
</feature>
<feature type="compositionally biased region" description="Basic and acidic residues" evidence="8">
    <location>
        <begin position="1726"/>
        <end position="1746"/>
    </location>
</feature>
<feature type="transmembrane region" description="Helical" evidence="9">
    <location>
        <begin position="34"/>
        <end position="56"/>
    </location>
</feature>
<feature type="region of interest" description="Disordered" evidence="8">
    <location>
        <begin position="1244"/>
        <end position="1335"/>
    </location>
</feature>
<dbReference type="GO" id="GO:0016020">
    <property type="term" value="C:membrane"/>
    <property type="evidence" value="ECO:0007669"/>
    <property type="project" value="UniProtKB-SubCell"/>
</dbReference>
<feature type="region of interest" description="Disordered" evidence="8">
    <location>
        <begin position="1588"/>
        <end position="1827"/>
    </location>
</feature>
<evidence type="ECO:0000313" key="12">
    <source>
        <dbReference type="EMBL" id="OCB85710.1"/>
    </source>
</evidence>
<keyword evidence="4 9" id="KW-0812">Transmembrane</keyword>
<dbReference type="SUPFAM" id="SSF51395">
    <property type="entry name" value="FMN-linked oxidoreductases"/>
    <property type="match status" value="1"/>
</dbReference>
<feature type="region of interest" description="Disordered" evidence="8">
    <location>
        <begin position="887"/>
        <end position="935"/>
    </location>
</feature>
<feature type="compositionally biased region" description="Basic residues" evidence="8">
    <location>
        <begin position="1640"/>
        <end position="1655"/>
    </location>
</feature>
<dbReference type="InterPro" id="IPR013785">
    <property type="entry name" value="Aldolase_TIM"/>
</dbReference>
<feature type="compositionally biased region" description="Low complexity" evidence="8">
    <location>
        <begin position="1212"/>
        <end position="1228"/>
    </location>
</feature>
<dbReference type="Pfam" id="PF00335">
    <property type="entry name" value="Tetraspanin"/>
    <property type="match status" value="1"/>
</dbReference>
<dbReference type="PROSITE" id="PS00557">
    <property type="entry name" value="FMN_HYDROXY_ACID_DH_1"/>
    <property type="match status" value="1"/>
</dbReference>
<feature type="compositionally biased region" description="Pro residues" evidence="8">
    <location>
        <begin position="918"/>
        <end position="932"/>
    </location>
</feature>
<gene>
    <name evidence="12" type="ORF">A7U60_g7361</name>
</gene>
<evidence type="ECO:0000256" key="6">
    <source>
        <dbReference type="ARBA" id="ARBA00023136"/>
    </source>
</evidence>
<dbReference type="InterPro" id="IPR000262">
    <property type="entry name" value="FMN-dep_DH"/>
</dbReference>
<dbReference type="Proteomes" id="UP000757232">
    <property type="component" value="Unassembled WGS sequence"/>
</dbReference>
<evidence type="ECO:0000256" key="2">
    <source>
        <dbReference type="ARBA" id="ARBA00004141"/>
    </source>
</evidence>
<feature type="transmembrane region" description="Helical" evidence="9">
    <location>
        <begin position="105"/>
        <end position="127"/>
    </location>
</feature>
<feature type="region of interest" description="Disordered" evidence="8">
    <location>
        <begin position="1120"/>
        <end position="1228"/>
    </location>
</feature>
<feature type="compositionally biased region" description="Polar residues" evidence="8">
    <location>
        <begin position="1706"/>
        <end position="1724"/>
    </location>
</feature>
<feature type="compositionally biased region" description="Low complexity" evidence="8">
    <location>
        <begin position="1313"/>
        <end position="1322"/>
    </location>
</feature>
<dbReference type="PANTHER" id="PTHR12953">
    <property type="entry name" value="MEMBRANE PROTEIN CH1 RELATED"/>
    <property type="match status" value="1"/>
</dbReference>
<feature type="coiled-coil region" evidence="7">
    <location>
        <begin position="1396"/>
        <end position="1430"/>
    </location>
</feature>
<feature type="compositionally biased region" description="Basic and acidic residues" evidence="8">
    <location>
        <begin position="1682"/>
        <end position="1702"/>
    </location>
</feature>
<protein>
    <submittedName>
        <fullName evidence="12">FMN-dependent alpha-hydroxy acid dehydrogenase</fullName>
    </submittedName>
</protein>
<evidence type="ECO:0000256" key="1">
    <source>
        <dbReference type="ARBA" id="ARBA00001917"/>
    </source>
</evidence>
<evidence type="ECO:0000256" key="9">
    <source>
        <dbReference type="SAM" id="Phobius"/>
    </source>
</evidence>
<feature type="compositionally biased region" description="Basic and acidic residues" evidence="8">
    <location>
        <begin position="1174"/>
        <end position="1193"/>
    </location>
</feature>
<feature type="compositionally biased region" description="Polar residues" evidence="8">
    <location>
        <begin position="893"/>
        <end position="906"/>
    </location>
</feature>
<evidence type="ECO:0000313" key="13">
    <source>
        <dbReference type="Proteomes" id="UP000757232"/>
    </source>
</evidence>